<dbReference type="AlphaFoldDB" id="A0A7R9DQ33"/>
<dbReference type="EMBL" id="OD013976">
    <property type="protein sequence ID" value="CAD7417523.1"/>
    <property type="molecule type" value="Genomic_DNA"/>
</dbReference>
<gene>
    <name evidence="1" type="ORF">TPSB3V08_LOCUS11835</name>
</gene>
<reference evidence="1" key="1">
    <citation type="submission" date="2020-11" db="EMBL/GenBank/DDBJ databases">
        <authorList>
            <person name="Tran Van P."/>
        </authorList>
    </citation>
    <scope>NUCLEOTIDE SEQUENCE</scope>
</reference>
<organism evidence="1">
    <name type="scientific">Timema poppense</name>
    <name type="common">Walking stick</name>
    <dbReference type="NCBI Taxonomy" id="170557"/>
    <lineage>
        <taxon>Eukaryota</taxon>
        <taxon>Metazoa</taxon>
        <taxon>Ecdysozoa</taxon>
        <taxon>Arthropoda</taxon>
        <taxon>Hexapoda</taxon>
        <taxon>Insecta</taxon>
        <taxon>Pterygota</taxon>
        <taxon>Neoptera</taxon>
        <taxon>Polyneoptera</taxon>
        <taxon>Phasmatodea</taxon>
        <taxon>Timematodea</taxon>
        <taxon>Timematoidea</taxon>
        <taxon>Timematidae</taxon>
        <taxon>Timema</taxon>
    </lineage>
</organism>
<sequence length="311" mass="34909">MGVTKLSCFVFFITSLTKVPHGNKNTSIHVRNQTESSQSLGRRHMLKSDTNLVLLLFPAKPDSVTGLSCIPKAVGPSRSTSLLKCSEPVLPIPPTRKDKKSVRLRTAGWQLASIIRFTSLRWTLTPRLNKPQLSVCLYCFSSKLPIINFFPARFTMVTLQTFLPSQFTAVARQTFLPSQFTAVARQTFLPSQFTAVARRNFLLARFITVTRRTFLPSQFITVTLQTFLPSQFTALARQTFLPSRFTAVTRQTFLPSRFITVNVIISANVVFVVCYSDVEVCCCLVGHQLCTSTNRLNMSTRLLLLQSVTGR</sequence>
<evidence type="ECO:0000313" key="1">
    <source>
        <dbReference type="EMBL" id="CAD7417523.1"/>
    </source>
</evidence>
<protein>
    <submittedName>
        <fullName evidence="1">Uncharacterized protein</fullName>
    </submittedName>
</protein>
<name>A0A7R9DQ33_TIMPO</name>
<proteinExistence type="predicted"/>
<accession>A0A7R9DQ33</accession>